<dbReference type="PANTHER" id="PTHR42838">
    <property type="entry name" value="CYTOCHROME C OXIDASE SUBUNIT II"/>
    <property type="match status" value="1"/>
</dbReference>
<accession>C6W198</accession>
<dbReference type="PANTHER" id="PTHR42838:SF2">
    <property type="entry name" value="NITROUS-OXIDE REDUCTASE"/>
    <property type="match status" value="1"/>
</dbReference>
<dbReference type="Proteomes" id="UP000002011">
    <property type="component" value="Chromosome"/>
</dbReference>
<dbReference type="AlphaFoldDB" id="C6W198"/>
<dbReference type="SUPFAM" id="SSF50974">
    <property type="entry name" value="Nitrous oxide reductase, N-terminal domain"/>
    <property type="match status" value="1"/>
</dbReference>
<keyword evidence="5" id="KW-1185">Reference proteome</keyword>
<evidence type="ECO:0000313" key="5">
    <source>
        <dbReference type="Proteomes" id="UP000002011"/>
    </source>
</evidence>
<dbReference type="SUPFAM" id="SSF49503">
    <property type="entry name" value="Cupredoxins"/>
    <property type="match status" value="1"/>
</dbReference>
<dbReference type="PROSITE" id="PS00078">
    <property type="entry name" value="COX2"/>
    <property type="match status" value="1"/>
</dbReference>
<dbReference type="InterPro" id="IPR051403">
    <property type="entry name" value="NosZ/Cyto_c_oxidase_sub2"/>
</dbReference>
<organism evidence="4 5">
    <name type="scientific">Dyadobacter fermentans (strain ATCC 700827 / DSM 18053 / CIP 107007 / KCTC 52180 / NS114)</name>
    <dbReference type="NCBI Taxonomy" id="471854"/>
    <lineage>
        <taxon>Bacteria</taxon>
        <taxon>Pseudomonadati</taxon>
        <taxon>Bacteroidota</taxon>
        <taxon>Cytophagia</taxon>
        <taxon>Cytophagales</taxon>
        <taxon>Spirosomataceae</taxon>
        <taxon>Dyadobacter</taxon>
    </lineage>
</organism>
<keyword evidence="4" id="KW-0560">Oxidoreductase</keyword>
<name>C6W198_DYAFD</name>
<dbReference type="GO" id="GO:0005507">
    <property type="term" value="F:copper ion binding"/>
    <property type="evidence" value="ECO:0007669"/>
    <property type="project" value="InterPro"/>
</dbReference>
<sequence>MKTIQYIIGAASVAVALSAAQSCKPKSADTAISGDAAAKTYVAPGKYDEFYNFVSGGFSGQLSVYGIPSGRLLRVIPVFSMDPEKGWGFSEETKPMLNTSHGNVPWDDLHHVQLSKTNGENDGRWVFVNGNNTPRLARIDLKTFRTAEILELPNSGGNHSSPFITENTEYVVAGTRFSVPMDEVDGDVPINTYKKNFRGTLSFVSVNQQDGNMDIAFQIETPGVNFDLSRSGKGPSHGWFFFSCYNTEQANTLLEVNASKNDKDFIMAVNWKKAEEYLKAGKGRKVKVKYAHNKYSEESHTSTSEIKNEVVVLSSKELKDLCYFIPCPKSPHGIDIDPTGEYMVSSGKLAALIPVFSFSKMIKAIESKSFEGDYNGIPVIKYEAALYGEVQKPGLGPLHTEFDGRGNAITTMFVSSEIVKWNIKDLKVIDRQPTFYSPGHLMIPGGDSKKPDGKYVISYNKITKDRFLPTGPELAQSAQLFDISGDKMQLILDFPTIGEPHYAQAIRAEKVKDQSLKTFKLEANKHPYASRGEGETKIVRDKNKVHVYMTAIRSHLTPDNIEGVKMGDEVYFHVTNLEQDWDVPHGFAVKGASNGELLVMPGETQTLKWVPDRVGIFPIYCTDFCSALHQEMSGYVRVSPASSKVALVGNTGTNLPAE</sequence>
<keyword evidence="3" id="KW-0186">Copper</keyword>
<dbReference type="HOGENOM" id="CLU_016420_0_0_10"/>
<dbReference type="OrthoDB" id="9759695at2"/>
<reference evidence="4 5" key="1">
    <citation type="journal article" date="2009" name="Stand. Genomic Sci.">
        <title>Complete genome sequence of Dyadobacter fermentans type strain (NS114).</title>
        <authorList>
            <person name="Lang E."/>
            <person name="Lapidus A."/>
            <person name="Chertkov O."/>
            <person name="Brettin T."/>
            <person name="Detter J.C."/>
            <person name="Han C."/>
            <person name="Copeland A."/>
            <person name="Glavina Del Rio T."/>
            <person name="Nolan M."/>
            <person name="Chen F."/>
            <person name="Lucas S."/>
            <person name="Tice H."/>
            <person name="Cheng J.F."/>
            <person name="Land M."/>
            <person name="Hauser L."/>
            <person name="Chang Y.J."/>
            <person name="Jeffries C.D."/>
            <person name="Kopitz M."/>
            <person name="Bruce D."/>
            <person name="Goodwin L."/>
            <person name="Pitluck S."/>
            <person name="Ovchinnikova G."/>
            <person name="Pati A."/>
            <person name="Ivanova N."/>
            <person name="Mavrommatis K."/>
            <person name="Chen A."/>
            <person name="Palaniappan K."/>
            <person name="Chain P."/>
            <person name="Bristow J."/>
            <person name="Eisen J.A."/>
            <person name="Markowitz V."/>
            <person name="Hugenholtz P."/>
            <person name="Goker M."/>
            <person name="Rohde M."/>
            <person name="Kyrpides N.C."/>
            <person name="Klenk H.P."/>
        </authorList>
    </citation>
    <scope>NUCLEOTIDE SEQUENCE [LARGE SCALE GENOMIC DNA]</scope>
    <source>
        <strain evidence="5">ATCC 700827 / DSM 18053 / CIP 107007 / KCTC 52180 / NS114</strain>
    </source>
</reference>
<dbReference type="CDD" id="cd04223">
    <property type="entry name" value="N2OR_C"/>
    <property type="match status" value="1"/>
</dbReference>
<evidence type="ECO:0000313" key="4">
    <source>
        <dbReference type="EMBL" id="ACT91955.1"/>
    </source>
</evidence>
<dbReference type="RefSeq" id="WP_015810212.1">
    <property type="nucleotide sequence ID" value="NC_013037.1"/>
</dbReference>
<dbReference type="Gene3D" id="2.60.40.420">
    <property type="entry name" value="Cupredoxins - blue copper proteins"/>
    <property type="match status" value="1"/>
</dbReference>
<dbReference type="InterPro" id="IPR015943">
    <property type="entry name" value="WD40/YVTN_repeat-like_dom_sf"/>
</dbReference>
<dbReference type="eggNOG" id="COG4263">
    <property type="taxonomic scope" value="Bacteria"/>
</dbReference>
<dbReference type="EC" id="1.7.2.4" evidence="4"/>
<dbReference type="EMBL" id="CP001619">
    <property type="protein sequence ID" value="ACT91955.1"/>
    <property type="molecule type" value="Genomic_DNA"/>
</dbReference>
<proteinExistence type="predicted"/>
<dbReference type="InterPro" id="IPR001505">
    <property type="entry name" value="Copper_CuA"/>
</dbReference>
<dbReference type="InterPro" id="IPR034205">
    <property type="entry name" value="N2OR_C"/>
</dbReference>
<dbReference type="KEGG" id="dfe:Dfer_0693"/>
<dbReference type="Pfam" id="PF18764">
    <property type="entry name" value="nos_propeller"/>
    <property type="match status" value="1"/>
</dbReference>
<dbReference type="InterPro" id="IPR026468">
    <property type="entry name" value="Nitrous_oxide_Rdtase_Sec-dep"/>
</dbReference>
<dbReference type="InterPro" id="IPR041114">
    <property type="entry name" value="Nos_propeller"/>
</dbReference>
<protein>
    <submittedName>
        <fullName evidence="4">Nitrous-oxide reductase</fullName>
        <ecNumber evidence="4">1.7.2.4</ecNumber>
    </submittedName>
</protein>
<dbReference type="Gene3D" id="2.130.10.10">
    <property type="entry name" value="YVTN repeat-like/Quinoprotein amine dehydrogenase"/>
    <property type="match status" value="1"/>
</dbReference>
<keyword evidence="2" id="KW-0479">Metal-binding</keyword>
<dbReference type="InterPro" id="IPR011045">
    <property type="entry name" value="N2O_reductase_N"/>
</dbReference>
<comment type="subcellular location">
    <subcellularLocation>
        <location evidence="1">Cell envelope</location>
    </subcellularLocation>
</comment>
<dbReference type="InterPro" id="IPR008972">
    <property type="entry name" value="Cupredoxin"/>
</dbReference>
<dbReference type="PROSITE" id="PS51257">
    <property type="entry name" value="PROKAR_LIPOPROTEIN"/>
    <property type="match status" value="1"/>
</dbReference>
<dbReference type="GO" id="GO:0030313">
    <property type="term" value="C:cell envelope"/>
    <property type="evidence" value="ECO:0007669"/>
    <property type="project" value="UniProtKB-SubCell"/>
</dbReference>
<dbReference type="STRING" id="471854.Dfer_0693"/>
<dbReference type="NCBIfam" id="TIGR04246">
    <property type="entry name" value="nitrous_NosZ_Gp"/>
    <property type="match status" value="1"/>
</dbReference>
<evidence type="ECO:0000256" key="1">
    <source>
        <dbReference type="ARBA" id="ARBA00004196"/>
    </source>
</evidence>
<dbReference type="GO" id="GO:0050304">
    <property type="term" value="F:nitrous-oxide reductase activity"/>
    <property type="evidence" value="ECO:0007669"/>
    <property type="project" value="UniProtKB-EC"/>
</dbReference>
<gene>
    <name evidence="4" type="ordered locus">Dfer_0693</name>
</gene>
<evidence type="ECO:0000256" key="3">
    <source>
        <dbReference type="ARBA" id="ARBA00023008"/>
    </source>
</evidence>
<evidence type="ECO:0000256" key="2">
    <source>
        <dbReference type="ARBA" id="ARBA00022723"/>
    </source>
</evidence>